<dbReference type="Gene3D" id="2.60.40.10">
    <property type="entry name" value="Immunoglobulins"/>
    <property type="match status" value="1"/>
</dbReference>
<dbReference type="InterPro" id="IPR013783">
    <property type="entry name" value="Ig-like_fold"/>
</dbReference>
<gene>
    <name evidence="2" type="ORF">JMJ58_12580</name>
</gene>
<name>A0A8T8DWP9_9EURY</name>
<evidence type="ECO:0000313" key="3">
    <source>
        <dbReference type="Proteomes" id="UP000637819"/>
    </source>
</evidence>
<accession>A0A8T8DWP9</accession>
<reference evidence="2 3" key="1">
    <citation type="submission" date="2021-01" db="EMBL/GenBank/DDBJ databases">
        <title>Genome Sequence and Methylation Pattern of Haloterrigena salifodinae BOL5-1, An Extremely Halophilic Archaeon from a Bolivian Salt Mine.</title>
        <authorList>
            <person name="DasSarma P."/>
            <person name="Anton B.P."/>
            <person name="DasSarma S.L."/>
            <person name="von Ehrenheim H.A.L."/>
            <person name="Martinez F.L."/>
            <person name="Guzman D."/>
            <person name="Roberts R.J."/>
            <person name="DasSarma S."/>
        </authorList>
    </citation>
    <scope>NUCLEOTIDE SEQUENCE [LARGE SCALE GENOMIC DNA]</scope>
    <source>
        <strain evidence="2 3">BOL5-1</strain>
    </source>
</reference>
<organism evidence="2 3">
    <name type="scientific">Haloterrigena salifodinae</name>
    <dbReference type="NCBI Taxonomy" id="2675099"/>
    <lineage>
        <taxon>Archaea</taxon>
        <taxon>Methanobacteriati</taxon>
        <taxon>Methanobacteriota</taxon>
        <taxon>Stenosarchaea group</taxon>
        <taxon>Halobacteria</taxon>
        <taxon>Halobacteriales</taxon>
        <taxon>Natrialbaceae</taxon>
        <taxon>Haloterrigena</taxon>
    </lineage>
</organism>
<dbReference type="GeneID" id="62875974"/>
<dbReference type="Pfam" id="PF07705">
    <property type="entry name" value="CARDB"/>
    <property type="match status" value="1"/>
</dbReference>
<protein>
    <recommendedName>
        <fullName evidence="1">CARDB domain-containing protein</fullName>
    </recommendedName>
</protein>
<dbReference type="AlphaFoldDB" id="A0A8T8DWP9"/>
<dbReference type="InterPro" id="IPR011635">
    <property type="entry name" value="CARDB"/>
</dbReference>
<proteinExistence type="predicted"/>
<evidence type="ECO:0000313" key="2">
    <source>
        <dbReference type="EMBL" id="QRV13787.1"/>
    </source>
</evidence>
<dbReference type="RefSeq" id="WP_204746746.1">
    <property type="nucleotide sequence ID" value="NZ_CP069188.1"/>
</dbReference>
<dbReference type="Proteomes" id="UP000637819">
    <property type="component" value="Chromosome"/>
</dbReference>
<dbReference type="KEGG" id="hsal:JMJ58_12580"/>
<dbReference type="InterPro" id="IPR006311">
    <property type="entry name" value="TAT_signal"/>
</dbReference>
<keyword evidence="3" id="KW-1185">Reference proteome</keyword>
<dbReference type="PROSITE" id="PS51318">
    <property type="entry name" value="TAT"/>
    <property type="match status" value="1"/>
</dbReference>
<evidence type="ECO:0000259" key="1">
    <source>
        <dbReference type="Pfam" id="PF07705"/>
    </source>
</evidence>
<dbReference type="OrthoDB" id="205968at2157"/>
<sequence length="472" mass="48464">MWQTPTRRGVLEGVAVGGLVPVAATGTAAPRTTMQDAPIDVTIQETNSPVETGAVLEVTATVGYGGSGSLSTDAVLVVGHDPTVVDTQSIQVGAGATTTVELTFETAIVDNDQEFPVWVVVDGATDSTNVLVYADTPPVAIDIYRTNDPLATGEVLEVTARLETEGDVSTTETVELIVGHNPTTVDSATVSVPSTGGRLVTLEFETALVANTQEFPARVVGSSDSAEQTVRVIGTNDDPVETNVTFTSCTRAEVSGTFGDGDNVAASTGFYNEGGGEPLYGNTIIEDWIEIGTHVDAPFAGTIVFEIGDERDVSATPDGARVEVPDYGELGTVLTGITLPPDYPTATISRSNPQAQSCLEEIESGAGDGGEGTLSVSISGTNTPVNAGDFLEVTAVVENTGGGSASGTVALVVGHNPQQVDSTSVSLESGASTTVTLGYTTYPAAQTTQFPVRIETPDDSAVRSVTVHGTES</sequence>
<dbReference type="EMBL" id="CP069188">
    <property type="protein sequence ID" value="QRV13787.1"/>
    <property type="molecule type" value="Genomic_DNA"/>
</dbReference>
<feature type="domain" description="CARDB" evidence="1">
    <location>
        <begin position="374"/>
        <end position="454"/>
    </location>
</feature>